<feature type="region of interest" description="Disordered" evidence="1">
    <location>
        <begin position="328"/>
        <end position="360"/>
    </location>
</feature>
<dbReference type="InterPro" id="IPR001245">
    <property type="entry name" value="Ser-Thr/Tyr_kinase_cat_dom"/>
</dbReference>
<dbReference type="InterPro" id="IPR051681">
    <property type="entry name" value="Ser/Thr_Kinases-Pseudokinases"/>
</dbReference>
<dbReference type="InterPro" id="IPR000719">
    <property type="entry name" value="Prot_kinase_dom"/>
</dbReference>
<dbReference type="SUPFAM" id="SSF56112">
    <property type="entry name" value="Protein kinase-like (PK-like)"/>
    <property type="match status" value="1"/>
</dbReference>
<keyword evidence="3" id="KW-0808">Transferase</keyword>
<dbReference type="PANTHER" id="PTHR44329">
    <property type="entry name" value="SERINE/THREONINE-PROTEIN KINASE TNNI3K-RELATED"/>
    <property type="match status" value="1"/>
</dbReference>
<evidence type="ECO:0000256" key="1">
    <source>
        <dbReference type="SAM" id="MobiDB-lite"/>
    </source>
</evidence>
<feature type="region of interest" description="Disordered" evidence="1">
    <location>
        <begin position="493"/>
        <end position="513"/>
    </location>
</feature>
<dbReference type="InterPro" id="IPR008271">
    <property type="entry name" value="Ser/Thr_kinase_AS"/>
</dbReference>
<dbReference type="PANTHER" id="PTHR44329:SF291">
    <property type="entry name" value="PROTEIN KINASE DOMAIN-CONTAINING PROTEIN"/>
    <property type="match status" value="1"/>
</dbReference>
<evidence type="ECO:0000313" key="3">
    <source>
        <dbReference type="EMBL" id="CAG2238847.1"/>
    </source>
</evidence>
<sequence>MPLGSANEFRKDFTVQWPLIVQIIRDVIDGMTFLHGHNPLILHLDLKADNILLDKGVRAKISDFGLSEWKNITMTVTRGEGGGQSSARRCTVSHVPPEVWSNVNLPSDRFYDIYSFGIIIWELLSGEFPYKAAAEELIRSAVLSGQRPDFIQIPKDCPMFLTKMMTRCWHQKPTQRPAFKDLKPEIEDEFEKNYRRTVVKSLKNIRREITQKFASTDPTYFFTNEIDSMVEPVEPVASTSADTTPKNVSTTPKVVDEETHSETKQTNQKKEEEKTVPKVLFKKTDDLTTEEKEIHKILFSPTACRLAKSRRQWTEAFQKDIYDRQRRSYNKDRGYGSSNSEETERGKKHKRASDSLEKNPAMKKLRNGGAYYKVKKILENPDMLKQSLEDKRKGVDSSLRLTAIDSESLELLKNPFLLMMVFGNEYDIKGKFKDNYRDLFMQMFSNAPYKGSFPTGGYKLPESMKDMIPHWLESEMTKEGWDVDRIQQIQDSERRRRRYHYGMNPDSDDDDYDDYPPMRYLSRRMMDVNVKPGSGISEKLDGYQLRRMVSDVERNCGNKTDLAKKVIRILSRPPKEERDEERKREKERRSAGQSSSGYAAMSHARDPMEMMMMMGMGSDPSRIDEKTLRQIMKMEQRNRMKEMKSSKN</sequence>
<dbReference type="SMART" id="SM00220">
    <property type="entry name" value="S_TKc"/>
    <property type="match status" value="1"/>
</dbReference>
<proteinExistence type="predicted"/>
<dbReference type="PROSITE" id="PS50011">
    <property type="entry name" value="PROTEIN_KINASE_DOM"/>
    <property type="match status" value="1"/>
</dbReference>
<dbReference type="PROSITE" id="PS00108">
    <property type="entry name" value="PROTEIN_KINASE_ST"/>
    <property type="match status" value="1"/>
</dbReference>
<dbReference type="Proteomes" id="UP000683360">
    <property type="component" value="Unassembled WGS sequence"/>
</dbReference>
<reference evidence="3" key="1">
    <citation type="submission" date="2021-03" db="EMBL/GenBank/DDBJ databases">
        <authorList>
            <person name="Bekaert M."/>
        </authorList>
    </citation>
    <scope>NUCLEOTIDE SEQUENCE</scope>
</reference>
<evidence type="ECO:0000313" key="4">
    <source>
        <dbReference type="Proteomes" id="UP000683360"/>
    </source>
</evidence>
<organism evidence="3 4">
    <name type="scientific">Mytilus edulis</name>
    <name type="common">Blue mussel</name>
    <dbReference type="NCBI Taxonomy" id="6550"/>
    <lineage>
        <taxon>Eukaryota</taxon>
        <taxon>Metazoa</taxon>
        <taxon>Spiralia</taxon>
        <taxon>Lophotrochozoa</taxon>
        <taxon>Mollusca</taxon>
        <taxon>Bivalvia</taxon>
        <taxon>Autobranchia</taxon>
        <taxon>Pteriomorphia</taxon>
        <taxon>Mytilida</taxon>
        <taxon>Mytiloidea</taxon>
        <taxon>Mytilidae</taxon>
        <taxon>Mytilinae</taxon>
        <taxon>Mytilus</taxon>
    </lineage>
</organism>
<dbReference type="InterPro" id="IPR011009">
    <property type="entry name" value="Kinase-like_dom_sf"/>
</dbReference>
<evidence type="ECO:0000259" key="2">
    <source>
        <dbReference type="PROSITE" id="PS50011"/>
    </source>
</evidence>
<dbReference type="EMBL" id="CAJPWZ010002493">
    <property type="protein sequence ID" value="CAG2238847.1"/>
    <property type="molecule type" value="Genomic_DNA"/>
</dbReference>
<keyword evidence="4" id="KW-1185">Reference proteome</keyword>
<feature type="region of interest" description="Disordered" evidence="1">
    <location>
        <begin position="236"/>
        <end position="274"/>
    </location>
</feature>
<dbReference type="Gene3D" id="1.10.510.10">
    <property type="entry name" value="Transferase(Phosphotransferase) domain 1"/>
    <property type="match status" value="1"/>
</dbReference>
<feature type="compositionally biased region" description="Basic and acidic residues" evidence="1">
    <location>
        <begin position="254"/>
        <end position="274"/>
    </location>
</feature>
<feature type="domain" description="Protein kinase" evidence="2">
    <location>
        <begin position="1"/>
        <end position="191"/>
    </location>
</feature>
<feature type="compositionally biased region" description="Basic and acidic residues" evidence="1">
    <location>
        <begin position="573"/>
        <end position="590"/>
    </location>
</feature>
<comment type="caution">
    <text evidence="3">The sequence shown here is derived from an EMBL/GenBank/DDBJ whole genome shotgun (WGS) entry which is preliminary data.</text>
</comment>
<dbReference type="Pfam" id="PF07714">
    <property type="entry name" value="PK_Tyr_Ser-Thr"/>
    <property type="match status" value="1"/>
</dbReference>
<feature type="compositionally biased region" description="Polar residues" evidence="1">
    <location>
        <begin position="237"/>
        <end position="252"/>
    </location>
</feature>
<dbReference type="GO" id="GO:0004706">
    <property type="term" value="F:JUN kinase kinase kinase activity"/>
    <property type="evidence" value="ECO:0007669"/>
    <property type="project" value="TreeGrafter"/>
</dbReference>
<feature type="compositionally biased region" description="Basic and acidic residues" evidence="1">
    <location>
        <begin position="621"/>
        <end position="648"/>
    </location>
</feature>
<protein>
    <submittedName>
        <fullName evidence="3">ANKK1</fullName>
        <ecNumber evidence="3">2.7.11.1</ecNumber>
    </submittedName>
</protein>
<dbReference type="OrthoDB" id="4062651at2759"/>
<dbReference type="AlphaFoldDB" id="A0A8S3U6B9"/>
<gene>
    <name evidence="3" type="ORF">MEDL_51210</name>
</gene>
<dbReference type="GO" id="GO:0005524">
    <property type="term" value="F:ATP binding"/>
    <property type="evidence" value="ECO:0007669"/>
    <property type="project" value="InterPro"/>
</dbReference>
<name>A0A8S3U6B9_MYTED</name>
<feature type="region of interest" description="Disordered" evidence="1">
    <location>
        <begin position="566"/>
        <end position="648"/>
    </location>
</feature>
<dbReference type="EC" id="2.7.11.1" evidence="3"/>
<accession>A0A8S3U6B9</accession>